<name>A0A0K0DJN8_ANGCA</name>
<evidence type="ECO:0000256" key="4">
    <source>
        <dbReference type="ARBA" id="ARBA00023136"/>
    </source>
</evidence>
<reference evidence="6" key="1">
    <citation type="submission" date="2012-09" db="EMBL/GenBank/DDBJ databases">
        <authorList>
            <person name="Martin A.A."/>
        </authorList>
    </citation>
    <scope>NUCLEOTIDE SEQUENCE</scope>
</reference>
<dbReference type="AlphaFoldDB" id="A0A0K0DJN8"/>
<accession>A0A0K0DJN8</accession>
<dbReference type="InterPro" id="IPR019408">
    <property type="entry name" value="7TM_GPCR_serpentine_rcpt_Srab"/>
</dbReference>
<keyword evidence="2 5" id="KW-0812">Transmembrane</keyword>
<feature type="transmembrane region" description="Helical" evidence="5">
    <location>
        <begin position="68"/>
        <end position="86"/>
    </location>
</feature>
<evidence type="ECO:0000256" key="3">
    <source>
        <dbReference type="ARBA" id="ARBA00022989"/>
    </source>
</evidence>
<dbReference type="GO" id="GO:0016020">
    <property type="term" value="C:membrane"/>
    <property type="evidence" value="ECO:0007669"/>
    <property type="project" value="UniProtKB-SubCell"/>
</dbReference>
<proteinExistence type="predicted"/>
<reference evidence="7" key="2">
    <citation type="submission" date="2017-02" db="UniProtKB">
        <authorList>
            <consortium name="WormBaseParasite"/>
        </authorList>
    </citation>
    <scope>IDENTIFICATION</scope>
</reference>
<feature type="transmembrane region" description="Helical" evidence="5">
    <location>
        <begin position="20"/>
        <end position="42"/>
    </location>
</feature>
<evidence type="ECO:0000256" key="5">
    <source>
        <dbReference type="SAM" id="Phobius"/>
    </source>
</evidence>
<keyword evidence="6" id="KW-1185">Reference proteome</keyword>
<organism evidence="6 7">
    <name type="scientific">Angiostrongylus cantonensis</name>
    <name type="common">Rat lungworm</name>
    <dbReference type="NCBI Taxonomy" id="6313"/>
    <lineage>
        <taxon>Eukaryota</taxon>
        <taxon>Metazoa</taxon>
        <taxon>Ecdysozoa</taxon>
        <taxon>Nematoda</taxon>
        <taxon>Chromadorea</taxon>
        <taxon>Rhabditida</taxon>
        <taxon>Rhabditina</taxon>
        <taxon>Rhabditomorpha</taxon>
        <taxon>Strongyloidea</taxon>
        <taxon>Metastrongylidae</taxon>
        <taxon>Angiostrongylus</taxon>
    </lineage>
</organism>
<keyword evidence="3 5" id="KW-1133">Transmembrane helix</keyword>
<keyword evidence="4 5" id="KW-0472">Membrane</keyword>
<dbReference type="WBParaSite" id="ACAC_0001164501-mRNA-1">
    <property type="protein sequence ID" value="ACAC_0001164501-mRNA-1"/>
    <property type="gene ID" value="ACAC_0001164501"/>
</dbReference>
<sequence>MCCERTVATIRSNKYEDSGIALSLLLLALTIVGVVVAADYAYDTDHFNVKLWSMIYVPPGAEAKFNHVASLNIIICFVCIATFHVLSRFNKKQCSV</sequence>
<evidence type="ECO:0000313" key="6">
    <source>
        <dbReference type="Proteomes" id="UP000035642"/>
    </source>
</evidence>
<dbReference type="Proteomes" id="UP000035642">
    <property type="component" value="Unassembled WGS sequence"/>
</dbReference>
<evidence type="ECO:0000313" key="7">
    <source>
        <dbReference type="WBParaSite" id="ACAC_0001164501-mRNA-1"/>
    </source>
</evidence>
<evidence type="ECO:0000256" key="1">
    <source>
        <dbReference type="ARBA" id="ARBA00004141"/>
    </source>
</evidence>
<comment type="subcellular location">
    <subcellularLocation>
        <location evidence="1">Membrane</location>
        <topology evidence="1">Multi-pass membrane protein</topology>
    </subcellularLocation>
</comment>
<evidence type="ECO:0000256" key="2">
    <source>
        <dbReference type="ARBA" id="ARBA00022692"/>
    </source>
</evidence>
<protein>
    <submittedName>
        <fullName evidence="7">CASP-like protein</fullName>
    </submittedName>
</protein>
<dbReference type="Pfam" id="PF10292">
    <property type="entry name" value="7TM_GPCR_Srab"/>
    <property type="match status" value="1"/>
</dbReference>